<protein>
    <recommendedName>
        <fullName evidence="2">Killer toxin Kp4 domain-containing protein</fullName>
    </recommendedName>
</protein>
<dbReference type="InterPro" id="IPR015131">
    <property type="entry name" value="Killer_tox_Kp4"/>
</dbReference>
<evidence type="ECO:0000313" key="4">
    <source>
        <dbReference type="Proteomes" id="UP000054481"/>
    </source>
</evidence>
<name>A0A0F8A0S6_9HYPO</name>
<dbReference type="Gene3D" id="3.30.430.10">
    <property type="entry name" value="Killer Toxin P4, subunit A"/>
    <property type="match status" value="1"/>
</dbReference>
<dbReference type="AlphaFoldDB" id="A0A0F8A0S6"/>
<dbReference type="InterPro" id="IPR011329">
    <property type="entry name" value="Killer_tox_Kp4/SMK"/>
</dbReference>
<keyword evidence="1" id="KW-0732">Signal</keyword>
<dbReference type="GO" id="GO:0005576">
    <property type="term" value="C:extracellular region"/>
    <property type="evidence" value="ECO:0007669"/>
    <property type="project" value="InterPro"/>
</dbReference>
<proteinExistence type="predicted"/>
<dbReference type="Pfam" id="PF09044">
    <property type="entry name" value="Kp4"/>
    <property type="match status" value="1"/>
</dbReference>
<evidence type="ECO:0000256" key="1">
    <source>
        <dbReference type="SAM" id="SignalP"/>
    </source>
</evidence>
<evidence type="ECO:0000313" key="3">
    <source>
        <dbReference type="EMBL" id="KJZ75582.1"/>
    </source>
</evidence>
<dbReference type="Proteomes" id="UP000054481">
    <property type="component" value="Unassembled WGS sequence"/>
</dbReference>
<feature type="chain" id="PRO_5002526342" description="Killer toxin Kp4 domain-containing protein" evidence="1">
    <location>
        <begin position="24"/>
        <end position="138"/>
    </location>
</feature>
<dbReference type="SUPFAM" id="SSF55221">
    <property type="entry name" value="Yeast killer toxins"/>
    <property type="match status" value="1"/>
</dbReference>
<dbReference type="OrthoDB" id="4177994at2759"/>
<organism evidence="3 4">
    <name type="scientific">Hirsutella minnesotensis 3608</name>
    <dbReference type="NCBI Taxonomy" id="1043627"/>
    <lineage>
        <taxon>Eukaryota</taxon>
        <taxon>Fungi</taxon>
        <taxon>Dikarya</taxon>
        <taxon>Ascomycota</taxon>
        <taxon>Pezizomycotina</taxon>
        <taxon>Sordariomycetes</taxon>
        <taxon>Hypocreomycetidae</taxon>
        <taxon>Hypocreales</taxon>
        <taxon>Ophiocordycipitaceae</taxon>
        <taxon>Hirsutella</taxon>
    </lineage>
</organism>
<gene>
    <name evidence="3" type="ORF">HIM_05045</name>
</gene>
<reference evidence="3 4" key="1">
    <citation type="journal article" date="2014" name="Genome Biol. Evol.">
        <title>Comparative genomics and transcriptomics analyses reveal divergent lifestyle features of nematode endoparasitic fungus Hirsutella minnesotensis.</title>
        <authorList>
            <person name="Lai Y."/>
            <person name="Liu K."/>
            <person name="Zhang X."/>
            <person name="Zhang X."/>
            <person name="Li K."/>
            <person name="Wang N."/>
            <person name="Shu C."/>
            <person name="Wu Y."/>
            <person name="Wang C."/>
            <person name="Bushley K.E."/>
            <person name="Xiang M."/>
            <person name="Liu X."/>
        </authorList>
    </citation>
    <scope>NUCLEOTIDE SEQUENCE [LARGE SCALE GENOMIC DNA]</scope>
    <source>
        <strain evidence="3 4">3608</strain>
    </source>
</reference>
<sequence length="138" mass="14656">MRFFEGPTAGAVAVMSLAAGVAAEGINCHGSSNCGNVGFRLSDLRNVAQGVDDNRWYQNGQHIACWQALNGSGFCAFLQGTGGLPGREIKRLLQELVNHGCAKCGSVPAFYPKDNDIRTHGMLTVNWVHSTGGCQNVC</sequence>
<evidence type="ECO:0000259" key="2">
    <source>
        <dbReference type="Pfam" id="PF09044"/>
    </source>
</evidence>
<keyword evidence="4" id="KW-1185">Reference proteome</keyword>
<accession>A0A0F8A0S6</accession>
<dbReference type="EMBL" id="KQ030516">
    <property type="protein sequence ID" value="KJZ75582.1"/>
    <property type="molecule type" value="Genomic_DNA"/>
</dbReference>
<feature type="domain" description="Killer toxin Kp4" evidence="2">
    <location>
        <begin position="13"/>
        <end position="128"/>
    </location>
</feature>
<feature type="signal peptide" evidence="1">
    <location>
        <begin position="1"/>
        <end position="23"/>
    </location>
</feature>